<dbReference type="PANTHER" id="PTHR43047:SF72">
    <property type="entry name" value="OSMOSENSING HISTIDINE PROTEIN KINASE SLN1"/>
    <property type="match status" value="1"/>
</dbReference>
<dbReference type="InterPro" id="IPR003661">
    <property type="entry name" value="HisK_dim/P_dom"/>
</dbReference>
<dbReference type="InterPro" id="IPR000700">
    <property type="entry name" value="PAS-assoc_C"/>
</dbReference>
<proteinExistence type="predicted"/>
<dbReference type="InterPro" id="IPR035965">
    <property type="entry name" value="PAS-like_dom_sf"/>
</dbReference>
<dbReference type="InterPro" id="IPR001610">
    <property type="entry name" value="PAC"/>
</dbReference>
<dbReference type="PANTHER" id="PTHR43047">
    <property type="entry name" value="TWO-COMPONENT HISTIDINE PROTEIN KINASE"/>
    <property type="match status" value="1"/>
</dbReference>
<dbReference type="CDD" id="cd00130">
    <property type="entry name" value="PAS"/>
    <property type="match status" value="2"/>
</dbReference>
<dbReference type="AlphaFoldDB" id="A0A974Y5M8"/>
<dbReference type="SMART" id="SM00091">
    <property type="entry name" value="PAS"/>
    <property type="match status" value="2"/>
</dbReference>
<dbReference type="Gene3D" id="3.30.450.20">
    <property type="entry name" value="PAS domain"/>
    <property type="match status" value="2"/>
</dbReference>
<dbReference type="Gene3D" id="3.40.50.2300">
    <property type="match status" value="1"/>
</dbReference>
<feature type="domain" description="Histidine kinase" evidence="7">
    <location>
        <begin position="276"/>
        <end position="495"/>
    </location>
</feature>
<evidence type="ECO:0000259" key="8">
    <source>
        <dbReference type="PROSITE" id="PS50110"/>
    </source>
</evidence>
<gene>
    <name evidence="11" type="ORF">I8J32_002735</name>
</gene>
<dbReference type="InterPro" id="IPR036097">
    <property type="entry name" value="HisK_dim/P_sf"/>
</dbReference>
<dbReference type="PROSITE" id="PS50110">
    <property type="entry name" value="RESPONSE_REGULATORY"/>
    <property type="match status" value="1"/>
</dbReference>
<keyword evidence="12" id="KW-1185">Reference proteome</keyword>
<feature type="domain" description="PAC" evidence="10">
    <location>
        <begin position="214"/>
        <end position="266"/>
    </location>
</feature>
<dbReference type="Gene3D" id="1.10.287.130">
    <property type="match status" value="1"/>
</dbReference>
<keyword evidence="4" id="KW-0808">Transferase</keyword>
<dbReference type="GO" id="GO:0009927">
    <property type="term" value="F:histidine phosphotransfer kinase activity"/>
    <property type="evidence" value="ECO:0007669"/>
    <property type="project" value="TreeGrafter"/>
</dbReference>
<evidence type="ECO:0000256" key="6">
    <source>
        <dbReference type="PROSITE-ProRule" id="PRU00169"/>
    </source>
</evidence>
<dbReference type="GO" id="GO:0000155">
    <property type="term" value="F:phosphorelay sensor kinase activity"/>
    <property type="evidence" value="ECO:0007669"/>
    <property type="project" value="InterPro"/>
</dbReference>
<evidence type="ECO:0000259" key="9">
    <source>
        <dbReference type="PROSITE" id="PS50112"/>
    </source>
</evidence>
<keyword evidence="5" id="KW-0418">Kinase</keyword>
<dbReference type="InterPro" id="IPR036890">
    <property type="entry name" value="HATPase_C_sf"/>
</dbReference>
<dbReference type="Pfam" id="PF02518">
    <property type="entry name" value="HATPase_c"/>
    <property type="match status" value="1"/>
</dbReference>
<dbReference type="InterPro" id="IPR003594">
    <property type="entry name" value="HATPase_dom"/>
</dbReference>
<dbReference type="EC" id="2.7.13.3" evidence="2"/>
<keyword evidence="3" id="KW-0597">Phosphoprotein</keyword>
<sequence>MKVSQQSIPEEVDEDIYRLLVASVPDYAIFQLDPEGIIRTWNLGAQNIKGYRADEIIGRHFSVFYPEERIAEGWPQHELDMARATGRFEDGRLRKDGTRFWANVLITRLEDERGVLRGFSKITRDLTARREHEELLRRSEERFRLIVDGVSDYAIFMLDPEGTVVSWNAGAERAKGYRADEIIGQHFSVFYPDEVVTAGWPARELELALRDGRLEDEGWRVRKDGSRFWASVVITSLRDDSGRHIGFAKVTRDLTEKRRVVALEDEGRRMTTFLAMLGHELRNPLAPIANAVAIMQMEPIASQSLRMCRDVIARQLGQMTRLVDDLLDVGRITHGKIRIDFHPVETGSVLAEAVEAVEAAAVERGQALSILRPPGEYWIHGDRARMLQVMSNLLGNASKFTPHGGRIVASLRSTPQFVELAVADNGPGIPAHRTAEIFLPFVQGERDPASPQSGLGLGLSLVQQLVAMHDGQISVFSTGKPGEGTEFVVRLPRIEPPEGVQAGAAATESVLAHDILIVDDNRDAADTLSTLLRTRGHRVRAVYNGADALAAVTRRRPDLVFPGHRAAGHRWAGSRARPADAVPGSAFDGRAHRLRPAFRPCGFARRRLPRPSDQTVVAARTGCGDGDPVPGAGAGGQCRPPSSGYGLIAVPFHHCFSGPSSKTAKCRWGADGLALPVLPT</sequence>
<name>A0A974Y5M8_9GAMM</name>
<dbReference type="PROSITE" id="PS50112">
    <property type="entry name" value="PAS"/>
    <property type="match status" value="2"/>
</dbReference>
<comment type="caution">
    <text evidence="6">Lacks conserved residue(s) required for the propagation of feature annotation.</text>
</comment>
<dbReference type="KEGG" id="lsf:I8J32_002735"/>
<dbReference type="SUPFAM" id="SSF55785">
    <property type="entry name" value="PYP-like sensor domain (PAS domain)"/>
    <property type="match status" value="2"/>
</dbReference>
<dbReference type="CDD" id="cd00082">
    <property type="entry name" value="HisKA"/>
    <property type="match status" value="1"/>
</dbReference>
<dbReference type="SMART" id="SM00086">
    <property type="entry name" value="PAC"/>
    <property type="match status" value="2"/>
</dbReference>
<dbReference type="PROSITE" id="PS50109">
    <property type="entry name" value="HIS_KIN"/>
    <property type="match status" value="1"/>
</dbReference>
<evidence type="ECO:0000256" key="2">
    <source>
        <dbReference type="ARBA" id="ARBA00012438"/>
    </source>
</evidence>
<evidence type="ECO:0000256" key="5">
    <source>
        <dbReference type="ARBA" id="ARBA00022777"/>
    </source>
</evidence>
<evidence type="ECO:0000259" key="7">
    <source>
        <dbReference type="PROSITE" id="PS50109"/>
    </source>
</evidence>
<protein>
    <recommendedName>
        <fullName evidence="2">histidine kinase</fullName>
        <ecNumber evidence="2">2.7.13.3</ecNumber>
    </recommendedName>
</protein>
<reference evidence="11 12" key="1">
    <citation type="submission" date="2021-03" db="EMBL/GenBank/DDBJ databases">
        <title>Lysobacter sp. nov. isolated from soil of gangwondo yeongwol, south Korea.</title>
        <authorList>
            <person name="Kim K.R."/>
            <person name="Kim K.H."/>
            <person name="Jeon C.O."/>
        </authorList>
    </citation>
    <scope>NUCLEOTIDE SEQUENCE [LARGE SCALE GENOMIC DNA]</scope>
    <source>
        <strain evidence="11 12">R19</strain>
    </source>
</reference>
<dbReference type="PRINTS" id="PR00344">
    <property type="entry name" value="BCTRLSENSOR"/>
</dbReference>
<dbReference type="SMART" id="SM00387">
    <property type="entry name" value="HATPase_c"/>
    <property type="match status" value="1"/>
</dbReference>
<dbReference type="InterPro" id="IPR001789">
    <property type="entry name" value="Sig_transdc_resp-reg_receiver"/>
</dbReference>
<dbReference type="SUPFAM" id="SSF55874">
    <property type="entry name" value="ATPase domain of HSP90 chaperone/DNA topoisomerase II/histidine kinase"/>
    <property type="match status" value="1"/>
</dbReference>
<dbReference type="GO" id="GO:0005886">
    <property type="term" value="C:plasma membrane"/>
    <property type="evidence" value="ECO:0007669"/>
    <property type="project" value="TreeGrafter"/>
</dbReference>
<dbReference type="SUPFAM" id="SSF47384">
    <property type="entry name" value="Homodimeric domain of signal transducing histidine kinase"/>
    <property type="match status" value="1"/>
</dbReference>
<dbReference type="Gene3D" id="3.30.565.10">
    <property type="entry name" value="Histidine kinase-like ATPase, C-terminal domain"/>
    <property type="match status" value="1"/>
</dbReference>
<organism evidence="11 12">
    <name type="scientific">Agrilutibacter solisilvae</name>
    <dbReference type="NCBI Taxonomy" id="2763317"/>
    <lineage>
        <taxon>Bacteria</taxon>
        <taxon>Pseudomonadati</taxon>
        <taxon>Pseudomonadota</taxon>
        <taxon>Gammaproteobacteria</taxon>
        <taxon>Lysobacterales</taxon>
        <taxon>Lysobacteraceae</taxon>
        <taxon>Agrilutibacter</taxon>
    </lineage>
</organism>
<dbReference type="InterPro" id="IPR011006">
    <property type="entry name" value="CheY-like_superfamily"/>
</dbReference>
<dbReference type="InterPro" id="IPR005467">
    <property type="entry name" value="His_kinase_dom"/>
</dbReference>
<evidence type="ECO:0000259" key="10">
    <source>
        <dbReference type="PROSITE" id="PS50113"/>
    </source>
</evidence>
<dbReference type="NCBIfam" id="TIGR00229">
    <property type="entry name" value="sensory_box"/>
    <property type="match status" value="2"/>
</dbReference>
<dbReference type="Proteomes" id="UP000639274">
    <property type="component" value="Chromosome"/>
</dbReference>
<dbReference type="PROSITE" id="PS50113">
    <property type="entry name" value="PAC"/>
    <property type="match status" value="2"/>
</dbReference>
<dbReference type="SMART" id="SM00388">
    <property type="entry name" value="HisKA"/>
    <property type="match status" value="1"/>
</dbReference>
<accession>A0A974Y5M8</accession>
<evidence type="ECO:0000256" key="4">
    <source>
        <dbReference type="ARBA" id="ARBA00022679"/>
    </source>
</evidence>
<evidence type="ECO:0000256" key="3">
    <source>
        <dbReference type="ARBA" id="ARBA00022553"/>
    </source>
</evidence>
<evidence type="ECO:0000256" key="1">
    <source>
        <dbReference type="ARBA" id="ARBA00000085"/>
    </source>
</evidence>
<dbReference type="Pfam" id="PF13426">
    <property type="entry name" value="PAS_9"/>
    <property type="match status" value="2"/>
</dbReference>
<dbReference type="InterPro" id="IPR000014">
    <property type="entry name" value="PAS"/>
</dbReference>
<dbReference type="InterPro" id="IPR004358">
    <property type="entry name" value="Sig_transdc_His_kin-like_C"/>
</dbReference>
<feature type="domain" description="PAS" evidence="9">
    <location>
        <begin position="29"/>
        <end position="69"/>
    </location>
</feature>
<dbReference type="Pfam" id="PF00512">
    <property type="entry name" value="HisKA"/>
    <property type="match status" value="1"/>
</dbReference>
<dbReference type="EMBL" id="CP071518">
    <property type="protein sequence ID" value="QSX78856.1"/>
    <property type="molecule type" value="Genomic_DNA"/>
</dbReference>
<feature type="domain" description="Response regulatory" evidence="8">
    <location>
        <begin position="514"/>
        <end position="625"/>
    </location>
</feature>
<comment type="catalytic activity">
    <reaction evidence="1">
        <text>ATP + protein L-histidine = ADP + protein N-phospho-L-histidine.</text>
        <dbReference type="EC" id="2.7.13.3"/>
    </reaction>
</comment>
<feature type="domain" description="PAS" evidence="9">
    <location>
        <begin position="139"/>
        <end position="194"/>
    </location>
</feature>
<evidence type="ECO:0000313" key="11">
    <source>
        <dbReference type="EMBL" id="QSX78856.1"/>
    </source>
</evidence>
<feature type="domain" description="PAC" evidence="10">
    <location>
        <begin position="86"/>
        <end position="138"/>
    </location>
</feature>
<dbReference type="SUPFAM" id="SSF52172">
    <property type="entry name" value="CheY-like"/>
    <property type="match status" value="1"/>
</dbReference>
<evidence type="ECO:0000313" key="12">
    <source>
        <dbReference type="Proteomes" id="UP000639274"/>
    </source>
</evidence>